<accession>A0AAV4AI33</accession>
<proteinExistence type="predicted"/>
<evidence type="ECO:0000313" key="1">
    <source>
        <dbReference type="EMBL" id="GFO06193.1"/>
    </source>
</evidence>
<name>A0AAV4AI33_9GAST</name>
<dbReference type="EMBL" id="BLXT01003764">
    <property type="protein sequence ID" value="GFO06193.1"/>
    <property type="molecule type" value="Genomic_DNA"/>
</dbReference>
<dbReference type="Proteomes" id="UP000735302">
    <property type="component" value="Unassembled WGS sequence"/>
</dbReference>
<comment type="caution">
    <text evidence="1">The sequence shown here is derived from an EMBL/GenBank/DDBJ whole genome shotgun (WGS) entry which is preliminary data.</text>
</comment>
<protein>
    <submittedName>
        <fullName evidence="1">Uncharacterized protein</fullName>
    </submittedName>
</protein>
<keyword evidence="2" id="KW-1185">Reference proteome</keyword>
<organism evidence="1 2">
    <name type="scientific">Plakobranchus ocellatus</name>
    <dbReference type="NCBI Taxonomy" id="259542"/>
    <lineage>
        <taxon>Eukaryota</taxon>
        <taxon>Metazoa</taxon>
        <taxon>Spiralia</taxon>
        <taxon>Lophotrochozoa</taxon>
        <taxon>Mollusca</taxon>
        <taxon>Gastropoda</taxon>
        <taxon>Heterobranchia</taxon>
        <taxon>Euthyneura</taxon>
        <taxon>Panpulmonata</taxon>
        <taxon>Sacoglossa</taxon>
        <taxon>Placobranchoidea</taxon>
        <taxon>Plakobranchidae</taxon>
        <taxon>Plakobranchus</taxon>
    </lineage>
</organism>
<reference evidence="1 2" key="1">
    <citation type="journal article" date="2021" name="Elife">
        <title>Chloroplast acquisition without the gene transfer in kleptoplastic sea slugs, Plakobranchus ocellatus.</title>
        <authorList>
            <person name="Maeda T."/>
            <person name="Takahashi S."/>
            <person name="Yoshida T."/>
            <person name="Shimamura S."/>
            <person name="Takaki Y."/>
            <person name="Nagai Y."/>
            <person name="Toyoda A."/>
            <person name="Suzuki Y."/>
            <person name="Arimoto A."/>
            <person name="Ishii H."/>
            <person name="Satoh N."/>
            <person name="Nishiyama T."/>
            <person name="Hasebe M."/>
            <person name="Maruyama T."/>
            <person name="Minagawa J."/>
            <person name="Obokata J."/>
            <person name="Shigenobu S."/>
        </authorList>
    </citation>
    <scope>NUCLEOTIDE SEQUENCE [LARGE SCALE GENOMIC DNA]</scope>
</reference>
<evidence type="ECO:0000313" key="2">
    <source>
        <dbReference type="Proteomes" id="UP000735302"/>
    </source>
</evidence>
<gene>
    <name evidence="1" type="ORF">PoB_003269800</name>
</gene>
<sequence length="72" mass="7679">RDTPGPDCLSTDGGFERAPPGSTYMYYLTLNTFLTSIDPLLSLDTPQLTTVTCAIHRGVFTTDHSNSSGGPV</sequence>
<dbReference type="AlphaFoldDB" id="A0AAV4AI33"/>
<feature type="non-terminal residue" evidence="1">
    <location>
        <position position="1"/>
    </location>
</feature>